<evidence type="ECO:0000313" key="3">
    <source>
        <dbReference type="Proteomes" id="UP000006514"/>
    </source>
</evidence>
<evidence type="ECO:0000313" key="2">
    <source>
        <dbReference type="EMBL" id="EJD32992.1"/>
    </source>
</evidence>
<proteinExistence type="predicted"/>
<accession>J0D2W9</accession>
<dbReference type="EMBL" id="JH688506">
    <property type="protein sequence ID" value="EJD32992.1"/>
    <property type="molecule type" value="Genomic_DNA"/>
</dbReference>
<gene>
    <name evidence="2" type="ORF">AURDEDRAFT_131903</name>
</gene>
<name>J0D2W9_AURST</name>
<protein>
    <submittedName>
        <fullName evidence="2">Uncharacterized protein</fullName>
    </submittedName>
</protein>
<dbReference type="Proteomes" id="UP000006514">
    <property type="component" value="Unassembled WGS sequence"/>
</dbReference>
<feature type="compositionally biased region" description="Polar residues" evidence="1">
    <location>
        <begin position="209"/>
        <end position="222"/>
    </location>
</feature>
<sequence length="388" mass="40517">MIGCDRLIESFWEQFSPRETYTFPATVKSSLEWIAKEQAYFSNTFLPSPSKKPKRAADSERVPSKRRTRSSGNSNRTDREAHERGIVVDRPKASRSVTLSLLEPRSTSRFSVSPSPRAAENMERSASPSPGPGPLLRRGASRPARRVVPDESDEDVAPEVVQFNISPDRRSASLGVETTELASSSRARSIPDGHGRLSPSAATPGPSRGTMSSGPSARSSSELRIVPPSAPTKAVGAPGVTSQRGAAVGPTSLRALGMTPVEVDEDDKRMEHAARTSACTMPPPDSPAPVNGSDPGGQHREPLVRVSVENTADGAGPRSESSTAAGVDGPSRPALPAVAPRGATGTGTEATSNGPAPNSTSMAPPSPIDLDTLGNTARSLSFGKAASS</sequence>
<feature type="compositionally biased region" description="Polar residues" evidence="1">
    <location>
        <begin position="95"/>
        <end position="114"/>
    </location>
</feature>
<feature type="compositionally biased region" description="Polar residues" evidence="1">
    <location>
        <begin position="346"/>
        <end position="363"/>
    </location>
</feature>
<feature type="compositionally biased region" description="Basic and acidic residues" evidence="1">
    <location>
        <begin position="76"/>
        <end position="92"/>
    </location>
</feature>
<feature type="compositionally biased region" description="Low complexity" evidence="1">
    <location>
        <begin position="124"/>
        <end position="138"/>
    </location>
</feature>
<evidence type="ECO:0000256" key="1">
    <source>
        <dbReference type="SAM" id="MobiDB-lite"/>
    </source>
</evidence>
<dbReference type="KEGG" id="adl:AURDEDRAFT_131903"/>
<keyword evidence="3" id="KW-1185">Reference proteome</keyword>
<dbReference type="AlphaFoldDB" id="J0D2W9"/>
<dbReference type="InParanoid" id="J0D2W9"/>
<feature type="non-terminal residue" evidence="2">
    <location>
        <position position="388"/>
    </location>
</feature>
<reference evidence="3" key="1">
    <citation type="journal article" date="2012" name="Science">
        <title>The Paleozoic origin of enzymatic lignin decomposition reconstructed from 31 fungal genomes.</title>
        <authorList>
            <person name="Floudas D."/>
            <person name="Binder M."/>
            <person name="Riley R."/>
            <person name="Barry K."/>
            <person name="Blanchette R.A."/>
            <person name="Henrissat B."/>
            <person name="Martinez A.T."/>
            <person name="Otillar R."/>
            <person name="Spatafora J.W."/>
            <person name="Yadav J.S."/>
            <person name="Aerts A."/>
            <person name="Benoit I."/>
            <person name="Boyd A."/>
            <person name="Carlson A."/>
            <person name="Copeland A."/>
            <person name="Coutinho P.M."/>
            <person name="de Vries R.P."/>
            <person name="Ferreira P."/>
            <person name="Findley K."/>
            <person name="Foster B."/>
            <person name="Gaskell J."/>
            <person name="Glotzer D."/>
            <person name="Gorecki P."/>
            <person name="Heitman J."/>
            <person name="Hesse C."/>
            <person name="Hori C."/>
            <person name="Igarashi K."/>
            <person name="Jurgens J.A."/>
            <person name="Kallen N."/>
            <person name="Kersten P."/>
            <person name="Kohler A."/>
            <person name="Kuees U."/>
            <person name="Kumar T.K.A."/>
            <person name="Kuo A."/>
            <person name="LaButti K."/>
            <person name="Larrondo L.F."/>
            <person name="Lindquist E."/>
            <person name="Ling A."/>
            <person name="Lombard V."/>
            <person name="Lucas S."/>
            <person name="Lundell T."/>
            <person name="Martin R."/>
            <person name="McLaughlin D.J."/>
            <person name="Morgenstern I."/>
            <person name="Morin E."/>
            <person name="Murat C."/>
            <person name="Nagy L.G."/>
            <person name="Nolan M."/>
            <person name="Ohm R.A."/>
            <person name="Patyshakuliyeva A."/>
            <person name="Rokas A."/>
            <person name="Ruiz-Duenas F.J."/>
            <person name="Sabat G."/>
            <person name="Salamov A."/>
            <person name="Samejima M."/>
            <person name="Schmutz J."/>
            <person name="Slot J.C."/>
            <person name="St John F."/>
            <person name="Stenlid J."/>
            <person name="Sun H."/>
            <person name="Sun S."/>
            <person name="Syed K."/>
            <person name="Tsang A."/>
            <person name="Wiebenga A."/>
            <person name="Young D."/>
            <person name="Pisabarro A."/>
            <person name="Eastwood D.C."/>
            <person name="Martin F."/>
            <person name="Cullen D."/>
            <person name="Grigoriev I.V."/>
            <person name="Hibbett D.S."/>
        </authorList>
    </citation>
    <scope>NUCLEOTIDE SEQUENCE [LARGE SCALE GENOMIC DNA]</scope>
    <source>
        <strain evidence="3">TFB10046</strain>
    </source>
</reference>
<organism evidence="2 3">
    <name type="scientific">Auricularia subglabra (strain TFB-10046 / SS5)</name>
    <name type="common">White-rot fungus</name>
    <name type="synonym">Auricularia delicata (strain TFB10046)</name>
    <dbReference type="NCBI Taxonomy" id="717982"/>
    <lineage>
        <taxon>Eukaryota</taxon>
        <taxon>Fungi</taxon>
        <taxon>Dikarya</taxon>
        <taxon>Basidiomycota</taxon>
        <taxon>Agaricomycotina</taxon>
        <taxon>Agaricomycetes</taxon>
        <taxon>Auriculariales</taxon>
        <taxon>Auriculariaceae</taxon>
        <taxon>Auricularia</taxon>
    </lineage>
</organism>
<feature type="region of interest" description="Disordered" evidence="1">
    <location>
        <begin position="44"/>
        <end position="375"/>
    </location>
</feature>